<accession>A0A1E7RDR1</accession>
<dbReference type="GO" id="GO:0016020">
    <property type="term" value="C:membrane"/>
    <property type="evidence" value="ECO:0007669"/>
    <property type="project" value="InterPro"/>
</dbReference>
<dbReference type="InterPro" id="IPR038673">
    <property type="entry name" value="OprB_sf"/>
</dbReference>
<dbReference type="GO" id="GO:0008643">
    <property type="term" value="P:carbohydrate transport"/>
    <property type="evidence" value="ECO:0007669"/>
    <property type="project" value="InterPro"/>
</dbReference>
<feature type="chain" id="PRO_5043074024" evidence="2">
    <location>
        <begin position="24"/>
        <end position="409"/>
    </location>
</feature>
<dbReference type="Proteomes" id="UP000185895">
    <property type="component" value="Unassembled WGS sequence"/>
</dbReference>
<dbReference type="RefSeq" id="WP_070069194.1">
    <property type="nucleotide sequence ID" value="NZ_MKKK01000010.1"/>
</dbReference>
<feature type="signal peptide" evidence="2">
    <location>
        <begin position="1"/>
        <end position="23"/>
    </location>
</feature>
<dbReference type="Gene3D" id="2.40.160.180">
    <property type="entry name" value="Carbohydrate-selective porin OprB"/>
    <property type="match status" value="1"/>
</dbReference>
<keyword evidence="4" id="KW-1185">Reference proteome</keyword>
<keyword evidence="2" id="KW-0732">Signal</keyword>
<comment type="similarity">
    <text evidence="1 2">Belongs to the OprB family.</text>
</comment>
<protein>
    <submittedName>
        <fullName evidence="3">Porin</fullName>
    </submittedName>
</protein>
<name>A0A1E7RDR1_9GAMM</name>
<dbReference type="STRING" id="1262585.BJI46_10295"/>
<dbReference type="OrthoDB" id="545475at2"/>
<comment type="caution">
    <text evidence="3">The sequence shown here is derived from an EMBL/GenBank/DDBJ whole genome shotgun (WGS) entry which is preliminary data.</text>
</comment>
<dbReference type="InterPro" id="IPR007049">
    <property type="entry name" value="Carb-sel_porin_OprB"/>
</dbReference>
<proteinExistence type="inferred from homology"/>
<reference evidence="3 4" key="1">
    <citation type="submission" date="2016-09" db="EMBL/GenBank/DDBJ databases">
        <authorList>
            <person name="Capua I."/>
            <person name="De Benedictis P."/>
            <person name="Joannis T."/>
            <person name="Lombin L.H."/>
            <person name="Cattoli G."/>
        </authorList>
    </citation>
    <scope>NUCLEOTIDE SEQUENCE [LARGE SCALE GENOMIC DNA]</scope>
    <source>
        <strain evidence="3 4">ANC 4671</strain>
    </source>
</reference>
<dbReference type="PANTHER" id="PTHR37944:SF1">
    <property type="entry name" value="PORIN B"/>
    <property type="match status" value="1"/>
</dbReference>
<dbReference type="EMBL" id="MKKK01000010">
    <property type="protein sequence ID" value="OEY97367.1"/>
    <property type="molecule type" value="Genomic_DNA"/>
</dbReference>
<organism evidence="3 4">
    <name type="scientific">Acinetobacter qingfengensis</name>
    <dbReference type="NCBI Taxonomy" id="1262585"/>
    <lineage>
        <taxon>Bacteria</taxon>
        <taxon>Pseudomonadati</taxon>
        <taxon>Pseudomonadota</taxon>
        <taxon>Gammaproteobacteria</taxon>
        <taxon>Moraxellales</taxon>
        <taxon>Moraxellaceae</taxon>
        <taxon>Acinetobacter</taxon>
    </lineage>
</organism>
<sequence>MKKTLLTMAILGSTLLLSSEVMANEPWSQDRQWLLGDWNGKRQQLEDLGYRFNLSIMNQTATILDGGKSNHQTRNANQLGLGVNFDLSKIADWKNTTAALTITKRDGRNLASDIGMNGSPTEIYGRGNIWRLTQAWIKSGFIDNTLQIKIGRMGMSEDFNGSHCEFQSLILCGGQVGKSQGDVWYNGPVSGWAMNAKYHFSPEWSIAAGVYENNPENLRTDKKANFNLDTSAGKGVLVPVELAWKTQRMNGLTGEYKLGGFYTTHDYANVDDSNATDPKRAVWLNMQQQLTVNNTNPKGGLYAAINLVFNDTSTTSNVSSTQQIVLWYKAPFTSRPNDQIGFGMGRYQFNDKVASNTDRDAETDVELNYVYQYSPALMIRPNLQYVNKPNGLSTIDNAWVAGISVGLKF</sequence>
<evidence type="ECO:0000256" key="1">
    <source>
        <dbReference type="ARBA" id="ARBA00008769"/>
    </source>
</evidence>
<dbReference type="GO" id="GO:0015288">
    <property type="term" value="F:porin activity"/>
    <property type="evidence" value="ECO:0007669"/>
    <property type="project" value="InterPro"/>
</dbReference>
<dbReference type="SUPFAM" id="SSF56935">
    <property type="entry name" value="Porins"/>
    <property type="match status" value="1"/>
</dbReference>
<dbReference type="Pfam" id="PF04966">
    <property type="entry name" value="OprB"/>
    <property type="match status" value="1"/>
</dbReference>
<evidence type="ECO:0000313" key="3">
    <source>
        <dbReference type="EMBL" id="OEY97367.1"/>
    </source>
</evidence>
<gene>
    <name evidence="3" type="ORF">BJI46_10295</name>
</gene>
<dbReference type="InterPro" id="IPR052932">
    <property type="entry name" value="OprB_Porin"/>
</dbReference>
<evidence type="ECO:0000313" key="4">
    <source>
        <dbReference type="Proteomes" id="UP000185895"/>
    </source>
</evidence>
<dbReference type="AlphaFoldDB" id="A0A1E7RDR1"/>
<evidence type="ECO:0000256" key="2">
    <source>
        <dbReference type="RuleBase" id="RU363072"/>
    </source>
</evidence>
<dbReference type="PANTHER" id="PTHR37944">
    <property type="entry name" value="PORIN B"/>
    <property type="match status" value="1"/>
</dbReference>